<dbReference type="AlphaFoldDB" id="A0A9N8ZER0"/>
<evidence type="ECO:0000256" key="5">
    <source>
        <dbReference type="SAM" id="MobiDB-lite"/>
    </source>
</evidence>
<comment type="caution">
    <text evidence="6">The sequence shown here is derived from an EMBL/GenBank/DDBJ whole genome shotgun (WGS) entry which is preliminary data.</text>
</comment>
<dbReference type="PANTHER" id="PTHR17453">
    <property type="entry name" value="SIGNAL RECOGNITION PARTICLE 19 KD PROTEIN"/>
    <property type="match status" value="1"/>
</dbReference>
<dbReference type="Gene3D" id="3.30.56.30">
    <property type="entry name" value="Signal recognition particle, SRP19-like subunit"/>
    <property type="match status" value="1"/>
</dbReference>
<dbReference type="PANTHER" id="PTHR17453:SF0">
    <property type="entry name" value="SIGNAL RECOGNITION PARTICLE 19 KDA PROTEIN"/>
    <property type="match status" value="1"/>
</dbReference>
<dbReference type="GO" id="GO:0008312">
    <property type="term" value="F:7S RNA binding"/>
    <property type="evidence" value="ECO:0007669"/>
    <property type="project" value="InterPro"/>
</dbReference>
<dbReference type="GO" id="GO:0005786">
    <property type="term" value="C:signal recognition particle, endoplasmic reticulum targeting"/>
    <property type="evidence" value="ECO:0007669"/>
    <property type="project" value="UniProtKB-KW"/>
</dbReference>
<feature type="compositionally biased region" description="Low complexity" evidence="5">
    <location>
        <begin position="155"/>
        <end position="194"/>
    </location>
</feature>
<proteinExistence type="predicted"/>
<comment type="subcellular location">
    <subcellularLocation>
        <location evidence="1">Cytoplasm</location>
    </subcellularLocation>
</comment>
<sequence length="204" mass="21957">MEDDPPDYLPTELPSIGILQNPTITQVQDDRQYKSWICLYPVYFDSTKSVQHGRKVVREQAVPNPLAQNIAEAVKELGLSVLFEPEKTHPRDWGNPGRVRVSLRNQNIPINPSIPTRKELIKKVSTLLSAVQENNKLPFPPKHSPAVSSGLLKDNAGSSTASATSSSVNASSSNSAAAAASGGASQGSSSSTQTQKKKGRKGRK</sequence>
<keyword evidence="3" id="KW-0733">Signal recognition particle</keyword>
<dbReference type="EMBL" id="CAJVPL010000333">
    <property type="protein sequence ID" value="CAG8484401.1"/>
    <property type="molecule type" value="Genomic_DNA"/>
</dbReference>
<reference evidence="6" key="1">
    <citation type="submission" date="2021-06" db="EMBL/GenBank/DDBJ databases">
        <authorList>
            <person name="Kallberg Y."/>
            <person name="Tangrot J."/>
            <person name="Rosling A."/>
        </authorList>
    </citation>
    <scope>NUCLEOTIDE SEQUENCE</scope>
    <source>
        <strain evidence="6">MT106</strain>
    </source>
</reference>
<evidence type="ECO:0000256" key="4">
    <source>
        <dbReference type="ARBA" id="ARBA00023274"/>
    </source>
</evidence>
<gene>
    <name evidence="6" type="ORF">AGERDE_LOCUS3405</name>
</gene>
<accession>A0A9N8ZER0</accession>
<evidence type="ECO:0000256" key="3">
    <source>
        <dbReference type="ARBA" id="ARBA00023135"/>
    </source>
</evidence>
<keyword evidence="2" id="KW-0963">Cytoplasm</keyword>
<dbReference type="SUPFAM" id="SSF69695">
    <property type="entry name" value="SRP19"/>
    <property type="match status" value="1"/>
</dbReference>
<name>A0A9N8ZER0_9GLOM</name>
<keyword evidence="4" id="KW-0687">Ribonucleoprotein</keyword>
<evidence type="ECO:0000256" key="1">
    <source>
        <dbReference type="ARBA" id="ARBA00004496"/>
    </source>
</evidence>
<organism evidence="6 7">
    <name type="scientific">Ambispora gerdemannii</name>
    <dbReference type="NCBI Taxonomy" id="144530"/>
    <lineage>
        <taxon>Eukaryota</taxon>
        <taxon>Fungi</taxon>
        <taxon>Fungi incertae sedis</taxon>
        <taxon>Mucoromycota</taxon>
        <taxon>Glomeromycotina</taxon>
        <taxon>Glomeromycetes</taxon>
        <taxon>Archaeosporales</taxon>
        <taxon>Ambisporaceae</taxon>
        <taxon>Ambispora</taxon>
    </lineage>
</organism>
<feature type="region of interest" description="Disordered" evidence="5">
    <location>
        <begin position="135"/>
        <end position="204"/>
    </location>
</feature>
<dbReference type="OrthoDB" id="2190947at2759"/>
<evidence type="ECO:0000256" key="2">
    <source>
        <dbReference type="ARBA" id="ARBA00022490"/>
    </source>
</evidence>
<evidence type="ECO:0000313" key="6">
    <source>
        <dbReference type="EMBL" id="CAG8484401.1"/>
    </source>
</evidence>
<keyword evidence="7" id="KW-1185">Reference proteome</keyword>
<dbReference type="InterPro" id="IPR002778">
    <property type="entry name" value="Signal_recog_particle_SRP19"/>
</dbReference>
<dbReference type="Proteomes" id="UP000789831">
    <property type="component" value="Unassembled WGS sequence"/>
</dbReference>
<dbReference type="GO" id="GO:0006617">
    <property type="term" value="P:SRP-dependent cotranslational protein targeting to membrane, signal sequence recognition"/>
    <property type="evidence" value="ECO:0007669"/>
    <property type="project" value="TreeGrafter"/>
</dbReference>
<feature type="compositionally biased region" description="Basic residues" evidence="5">
    <location>
        <begin position="195"/>
        <end position="204"/>
    </location>
</feature>
<evidence type="ECO:0000313" key="7">
    <source>
        <dbReference type="Proteomes" id="UP000789831"/>
    </source>
</evidence>
<protein>
    <submittedName>
        <fullName evidence="6">2877_t:CDS:1</fullName>
    </submittedName>
</protein>
<dbReference type="Pfam" id="PF01922">
    <property type="entry name" value="SRP19"/>
    <property type="match status" value="1"/>
</dbReference>
<dbReference type="InterPro" id="IPR036521">
    <property type="entry name" value="SRP19-like_sf"/>
</dbReference>
<dbReference type="FunFam" id="3.30.56.30:FF:000003">
    <property type="entry name" value="Signal recognition particle SEC65 subunit"/>
    <property type="match status" value="1"/>
</dbReference>